<evidence type="ECO:0000313" key="2">
    <source>
        <dbReference type="EMBL" id="MFC0565801.1"/>
    </source>
</evidence>
<keyword evidence="3" id="KW-1185">Reference proteome</keyword>
<dbReference type="EMBL" id="JBHLUE010000012">
    <property type="protein sequence ID" value="MFC0565801.1"/>
    <property type="molecule type" value="Genomic_DNA"/>
</dbReference>
<dbReference type="RefSeq" id="WP_377340005.1">
    <property type="nucleotide sequence ID" value="NZ_JBHLUE010000012.1"/>
</dbReference>
<dbReference type="SUPFAM" id="SSF54060">
    <property type="entry name" value="His-Me finger endonucleases"/>
    <property type="match status" value="1"/>
</dbReference>
<sequence>MLSDVRGLSRHFTVSTLRQYLLDRSDRRDDGCLIVRGYGSRRGVYQKVAGRAWAHIAAYAAFVGDYDPTLEVDHTCGVKDCIEPRHLRQLSHAENCRSRRQAAQCRNGHARELDEATGRFRSVCRACNRDNQRRWREREAALVAQARANAGTGTTTTP</sequence>
<dbReference type="InterPro" id="IPR003615">
    <property type="entry name" value="HNH_nuc"/>
</dbReference>
<dbReference type="InterPro" id="IPR044925">
    <property type="entry name" value="His-Me_finger_sf"/>
</dbReference>
<evidence type="ECO:0000259" key="1">
    <source>
        <dbReference type="Pfam" id="PF13392"/>
    </source>
</evidence>
<organism evidence="2 3">
    <name type="scientific">Plantactinospora siamensis</name>
    <dbReference type="NCBI Taxonomy" id="555372"/>
    <lineage>
        <taxon>Bacteria</taxon>
        <taxon>Bacillati</taxon>
        <taxon>Actinomycetota</taxon>
        <taxon>Actinomycetes</taxon>
        <taxon>Micromonosporales</taxon>
        <taxon>Micromonosporaceae</taxon>
        <taxon>Plantactinospora</taxon>
    </lineage>
</organism>
<keyword evidence="2" id="KW-0378">Hydrolase</keyword>
<protein>
    <submittedName>
        <fullName evidence="2">HNH endonuclease</fullName>
    </submittedName>
</protein>
<name>A0ABV6NYE2_9ACTN</name>
<dbReference type="GO" id="GO:0004519">
    <property type="term" value="F:endonuclease activity"/>
    <property type="evidence" value="ECO:0007669"/>
    <property type="project" value="UniProtKB-KW"/>
</dbReference>
<evidence type="ECO:0000313" key="3">
    <source>
        <dbReference type="Proteomes" id="UP001589894"/>
    </source>
</evidence>
<dbReference type="Pfam" id="PF13392">
    <property type="entry name" value="HNH_3"/>
    <property type="match status" value="1"/>
</dbReference>
<keyword evidence="2" id="KW-0540">Nuclease</keyword>
<feature type="domain" description="HNH nuclease" evidence="1">
    <location>
        <begin position="53"/>
        <end position="95"/>
    </location>
</feature>
<dbReference type="Proteomes" id="UP001589894">
    <property type="component" value="Unassembled WGS sequence"/>
</dbReference>
<accession>A0ABV6NYE2</accession>
<gene>
    <name evidence="2" type="ORF">ACFFHU_16880</name>
</gene>
<proteinExistence type="predicted"/>
<comment type="caution">
    <text evidence="2">The sequence shown here is derived from an EMBL/GenBank/DDBJ whole genome shotgun (WGS) entry which is preliminary data.</text>
</comment>
<keyword evidence="2" id="KW-0255">Endonuclease</keyword>
<reference evidence="2 3" key="1">
    <citation type="submission" date="2024-09" db="EMBL/GenBank/DDBJ databases">
        <authorList>
            <person name="Sun Q."/>
            <person name="Mori K."/>
        </authorList>
    </citation>
    <scope>NUCLEOTIDE SEQUENCE [LARGE SCALE GENOMIC DNA]</scope>
    <source>
        <strain evidence="2 3">TBRC 2205</strain>
    </source>
</reference>